<dbReference type="PROSITE" id="PS00557">
    <property type="entry name" value="FMN_HYDROXY_ACID_DH_1"/>
    <property type="match status" value="1"/>
</dbReference>
<evidence type="ECO:0000256" key="1">
    <source>
        <dbReference type="ARBA" id="ARBA00001917"/>
    </source>
</evidence>
<dbReference type="STRING" id="375.BKD09_RS25425"/>
<feature type="binding site" evidence="7">
    <location>
        <position position="252"/>
    </location>
    <ligand>
        <name>glyoxylate</name>
        <dbReference type="ChEBI" id="CHEBI:36655"/>
    </ligand>
</feature>
<name>A0A0A3XPM2_BRAJP</name>
<evidence type="ECO:0000256" key="7">
    <source>
        <dbReference type="PIRSR" id="PIRSR000138-2"/>
    </source>
</evidence>
<feature type="binding site" evidence="7">
    <location>
        <position position="175"/>
    </location>
    <ligand>
        <name>FMN</name>
        <dbReference type="ChEBI" id="CHEBI:58210"/>
    </ligand>
</feature>
<evidence type="ECO:0000313" key="10">
    <source>
        <dbReference type="Proteomes" id="UP000030377"/>
    </source>
</evidence>
<feature type="binding site" evidence="7">
    <location>
        <position position="184"/>
    </location>
    <ligand>
        <name>glyoxylate</name>
        <dbReference type="ChEBI" id="CHEBI:36655"/>
    </ligand>
</feature>
<dbReference type="PIRSF" id="PIRSF000138">
    <property type="entry name" value="Al-hdrx_acd_dh"/>
    <property type="match status" value="1"/>
</dbReference>
<keyword evidence="4" id="KW-0560">Oxidoreductase</keyword>
<dbReference type="PROSITE" id="PS51349">
    <property type="entry name" value="FMN_HYDROXY_ACID_DH_2"/>
    <property type="match status" value="1"/>
</dbReference>
<organism evidence="9 10">
    <name type="scientific">Bradyrhizobium japonicum</name>
    <dbReference type="NCBI Taxonomy" id="375"/>
    <lineage>
        <taxon>Bacteria</taxon>
        <taxon>Pseudomonadati</taxon>
        <taxon>Pseudomonadota</taxon>
        <taxon>Alphaproteobacteria</taxon>
        <taxon>Hyphomicrobiales</taxon>
        <taxon>Nitrobacteraceae</taxon>
        <taxon>Bradyrhizobium</taxon>
    </lineage>
</organism>
<feature type="binding site" evidence="7">
    <location>
        <begin position="306"/>
        <end position="307"/>
    </location>
    <ligand>
        <name>FMN</name>
        <dbReference type="ChEBI" id="CHEBI:58210"/>
    </ligand>
</feature>
<dbReference type="CDD" id="cd02809">
    <property type="entry name" value="alpha_hydroxyacid_oxid_FMN"/>
    <property type="match status" value="1"/>
</dbReference>
<keyword evidence="3 7" id="KW-0288">FMN</keyword>
<evidence type="ECO:0000256" key="3">
    <source>
        <dbReference type="ARBA" id="ARBA00022643"/>
    </source>
</evidence>
<reference evidence="9 10" key="1">
    <citation type="submission" date="2014-09" db="EMBL/GenBank/DDBJ databases">
        <title>Draft genome of Bradyrhizobium japonicum Is-34.</title>
        <authorList>
            <person name="Tsurumaru H."/>
            <person name="Yamakawa T."/>
            <person name="Hashimoto S."/>
            <person name="Okizaki K."/>
            <person name="Kanesaki Y."/>
            <person name="Yoshikawa H."/>
            <person name="Yajima S."/>
        </authorList>
    </citation>
    <scope>NUCLEOTIDE SEQUENCE [LARGE SCALE GENOMIC DNA]</scope>
    <source>
        <strain evidence="9 10">Is-34</strain>
    </source>
</reference>
<dbReference type="AlphaFoldDB" id="A0A0A3XPM2"/>
<sequence>MNDAPRNRPERNVELGASAEPFQNLHEFIRKARANLNQNAWDYIVGAAETETTMRRNRMALDEIAFRPRVLRDVREVDGSVELFGRRMRLPVVLAPVGALEIFDPDGAASVARACGTFGAAHMLSSVSEPGLEKTAEAAPDALRLYQLYVRGDDDFVADVVSRSEKNAYAAFCLTVDTAHYSRRERDIAKRYVRESRLRATGGDYQKGLEWRTVKMIKDKFKIPLILKGIATAEDARIAVDHGVEWIYVSNHGGRQLDHGRGAMHVLPEIVEAVKGRAKIMVDGGFCRGTDIVKAIAAGADMVGIGRLQCWALAAAGEAGVRRMLELLEDEVLRCLGLLGATSFAEVDKSCLHQATATNAPSVFSAFPLFDHDPYRY</sequence>
<comment type="similarity">
    <text evidence="5">Belongs to the FMN-dependent alpha-hydroxy acid dehydrogenase family.</text>
</comment>
<dbReference type="GO" id="GO:0004459">
    <property type="term" value="F:L-lactate dehydrogenase (NAD+) activity"/>
    <property type="evidence" value="ECO:0007669"/>
    <property type="project" value="TreeGrafter"/>
</dbReference>
<dbReference type="PANTHER" id="PTHR10578:SF107">
    <property type="entry name" value="2-HYDROXYACID OXIDASE 1"/>
    <property type="match status" value="1"/>
</dbReference>
<dbReference type="FunFam" id="3.20.20.70:FF:000263">
    <property type="entry name" value="Putative FMN-dependent dehydrogenase"/>
    <property type="match status" value="1"/>
</dbReference>
<dbReference type="EMBL" id="JRPN01000028">
    <property type="protein sequence ID" value="KGT75076.1"/>
    <property type="molecule type" value="Genomic_DNA"/>
</dbReference>
<evidence type="ECO:0000256" key="5">
    <source>
        <dbReference type="ARBA" id="ARBA00024042"/>
    </source>
</evidence>
<protein>
    <submittedName>
        <fullName evidence="9">Lactate dehydrogenase</fullName>
    </submittedName>
</protein>
<evidence type="ECO:0000256" key="2">
    <source>
        <dbReference type="ARBA" id="ARBA00022630"/>
    </source>
</evidence>
<dbReference type="InterPro" id="IPR000262">
    <property type="entry name" value="FMN-dep_DH"/>
</dbReference>
<dbReference type="eggNOG" id="COG1304">
    <property type="taxonomic scope" value="Bacteria"/>
</dbReference>
<dbReference type="PANTHER" id="PTHR10578">
    <property type="entry name" value="S -2-HYDROXY-ACID OXIDASE-RELATED"/>
    <property type="match status" value="1"/>
</dbReference>
<comment type="cofactor">
    <cofactor evidence="1">
        <name>FMN</name>
        <dbReference type="ChEBI" id="CHEBI:58210"/>
    </cofactor>
</comment>
<feature type="binding site" evidence="7">
    <location>
        <position position="255"/>
    </location>
    <ligand>
        <name>glyoxylate</name>
        <dbReference type="ChEBI" id="CHEBI:36655"/>
    </ligand>
</feature>
<feature type="domain" description="FMN hydroxy acid dehydrogenase" evidence="8">
    <location>
        <begin position="17"/>
        <end position="357"/>
    </location>
</feature>
<feature type="binding site" evidence="7">
    <location>
        <begin position="96"/>
        <end position="98"/>
    </location>
    <ligand>
        <name>FMN</name>
        <dbReference type="ChEBI" id="CHEBI:58210"/>
    </ligand>
</feature>
<dbReference type="GO" id="GO:0010181">
    <property type="term" value="F:FMN binding"/>
    <property type="evidence" value="ECO:0007669"/>
    <property type="project" value="InterPro"/>
</dbReference>
<feature type="binding site" evidence="7">
    <location>
        <position position="43"/>
    </location>
    <ligand>
        <name>glyoxylate</name>
        <dbReference type="ChEBI" id="CHEBI:36655"/>
    </ligand>
</feature>
<feature type="active site" description="Proton acceptor" evidence="6">
    <location>
        <position position="252"/>
    </location>
</feature>
<dbReference type="Proteomes" id="UP000030377">
    <property type="component" value="Unassembled WGS sequence"/>
</dbReference>
<dbReference type="InterPro" id="IPR037396">
    <property type="entry name" value="FMN_HAD"/>
</dbReference>
<dbReference type="InterPro" id="IPR013785">
    <property type="entry name" value="Aldolase_TIM"/>
</dbReference>
<dbReference type="InterPro" id="IPR012133">
    <property type="entry name" value="Alpha-hydoxy_acid_DH_FMN"/>
</dbReference>
<dbReference type="GO" id="GO:0009060">
    <property type="term" value="P:aerobic respiration"/>
    <property type="evidence" value="ECO:0007669"/>
    <property type="project" value="TreeGrafter"/>
</dbReference>
<dbReference type="GO" id="GO:0005886">
    <property type="term" value="C:plasma membrane"/>
    <property type="evidence" value="ECO:0007669"/>
    <property type="project" value="TreeGrafter"/>
</dbReference>
<comment type="caution">
    <text evidence="9">The sequence shown here is derived from an EMBL/GenBank/DDBJ whole genome shotgun (WGS) entry which is preliminary data.</text>
</comment>
<feature type="binding site" evidence="7">
    <location>
        <position position="228"/>
    </location>
    <ligand>
        <name>FMN</name>
        <dbReference type="ChEBI" id="CHEBI:58210"/>
    </ligand>
</feature>
<dbReference type="RefSeq" id="WP_028156047.1">
    <property type="nucleotide sequence ID" value="NZ_CP126005.1"/>
</dbReference>
<proteinExistence type="inferred from homology"/>
<feature type="binding site" evidence="7">
    <location>
        <position position="125"/>
    </location>
    <ligand>
        <name>FMN</name>
        <dbReference type="ChEBI" id="CHEBI:58210"/>
    </ligand>
</feature>
<dbReference type="Gene3D" id="3.20.20.70">
    <property type="entry name" value="Aldolase class I"/>
    <property type="match status" value="1"/>
</dbReference>
<feature type="binding site" evidence="7">
    <location>
        <position position="147"/>
    </location>
    <ligand>
        <name>FMN</name>
        <dbReference type="ChEBI" id="CHEBI:58210"/>
    </ligand>
</feature>
<keyword evidence="2 7" id="KW-0285">Flavoprotein</keyword>
<feature type="binding site" evidence="7">
    <location>
        <position position="250"/>
    </location>
    <ligand>
        <name>FMN</name>
        <dbReference type="ChEBI" id="CHEBI:58210"/>
    </ligand>
</feature>
<accession>A0A0A3XPM2</accession>
<evidence type="ECO:0000256" key="6">
    <source>
        <dbReference type="PIRSR" id="PIRSR000138-1"/>
    </source>
</evidence>
<gene>
    <name evidence="9" type="ORF">MA20_37755</name>
</gene>
<feature type="binding site" evidence="7">
    <location>
        <position position="149"/>
    </location>
    <ligand>
        <name>glyoxylate</name>
        <dbReference type="ChEBI" id="CHEBI:36655"/>
    </ligand>
</feature>
<dbReference type="Pfam" id="PF01070">
    <property type="entry name" value="FMN_dh"/>
    <property type="match status" value="1"/>
</dbReference>
<dbReference type="InterPro" id="IPR008259">
    <property type="entry name" value="FMN_hydac_DH_AS"/>
</dbReference>
<evidence type="ECO:0000313" key="9">
    <source>
        <dbReference type="EMBL" id="KGT75076.1"/>
    </source>
</evidence>
<evidence type="ECO:0000256" key="4">
    <source>
        <dbReference type="ARBA" id="ARBA00023002"/>
    </source>
</evidence>
<dbReference type="SUPFAM" id="SSF51395">
    <property type="entry name" value="FMN-linked oxidoreductases"/>
    <property type="match status" value="1"/>
</dbReference>
<evidence type="ECO:0000259" key="8">
    <source>
        <dbReference type="PROSITE" id="PS51349"/>
    </source>
</evidence>